<name>A0A7S1ZWJ3_TRICV</name>
<dbReference type="GO" id="GO:0046872">
    <property type="term" value="F:metal ion binding"/>
    <property type="evidence" value="ECO:0007669"/>
    <property type="project" value="UniProtKB-KW"/>
</dbReference>
<evidence type="ECO:0000256" key="4">
    <source>
        <dbReference type="ARBA" id="ARBA00022723"/>
    </source>
</evidence>
<evidence type="ECO:0000256" key="2">
    <source>
        <dbReference type="ARBA" id="ARBA00022676"/>
    </source>
</evidence>
<dbReference type="Gene3D" id="3.90.550.10">
    <property type="entry name" value="Spore Coat Polysaccharide Biosynthesis Protein SpsA, Chain A"/>
    <property type="match status" value="1"/>
</dbReference>
<dbReference type="AlphaFoldDB" id="A0A7S1ZWJ3"/>
<evidence type="ECO:0000256" key="1">
    <source>
        <dbReference type="ARBA" id="ARBA00006351"/>
    </source>
</evidence>
<dbReference type="SUPFAM" id="SSF53448">
    <property type="entry name" value="Nucleotide-diphospho-sugar transferases"/>
    <property type="match status" value="1"/>
</dbReference>
<keyword evidence="3" id="KW-0808">Transferase</keyword>
<gene>
    <name evidence="5" type="ORF">OSIN01602_LOCUS15640</name>
</gene>
<sequence>MSDVAIKFKLEEFTNPSGERNSRSDAINTDPANYVRFVMDSLLPDVEKVMWIDADTLVLCDVVHLLREALSKSKQVVAAVPTNKRPLGLSGHARKEFSYITNSFNAGVYVAHLKRWKEQHLTDEVRKLTLRNQKDHLYKFGSQPPLNLVVGGDFEHIPQSWNVGLEHLKSRNATAVLENACVVHFKGGPKPWEEGGINQDIWEFLRVSTLAEDEEQKV</sequence>
<protein>
    <recommendedName>
        <fullName evidence="6">Hexosyltransferase</fullName>
    </recommendedName>
</protein>
<dbReference type="GO" id="GO:0016757">
    <property type="term" value="F:glycosyltransferase activity"/>
    <property type="evidence" value="ECO:0007669"/>
    <property type="project" value="UniProtKB-KW"/>
</dbReference>
<proteinExistence type="inferred from homology"/>
<evidence type="ECO:0008006" key="6">
    <source>
        <dbReference type="Google" id="ProtNLM"/>
    </source>
</evidence>
<reference evidence="5" key="1">
    <citation type="submission" date="2021-01" db="EMBL/GenBank/DDBJ databases">
        <authorList>
            <person name="Corre E."/>
            <person name="Pelletier E."/>
            <person name="Niang G."/>
            <person name="Scheremetjew M."/>
            <person name="Finn R."/>
            <person name="Kale V."/>
            <person name="Holt S."/>
            <person name="Cochrane G."/>
            <person name="Meng A."/>
            <person name="Brown T."/>
            <person name="Cohen L."/>
        </authorList>
    </citation>
    <scope>NUCLEOTIDE SEQUENCE</scope>
    <source>
        <strain evidence="5">Grunow 1884</strain>
    </source>
</reference>
<dbReference type="PANTHER" id="PTHR13778">
    <property type="entry name" value="GLYCOSYLTRANSFERASE 8 DOMAIN-CONTAINING PROTEIN"/>
    <property type="match status" value="1"/>
</dbReference>
<evidence type="ECO:0000313" key="5">
    <source>
        <dbReference type="EMBL" id="CAD9350753.1"/>
    </source>
</evidence>
<keyword evidence="4" id="KW-0479">Metal-binding</keyword>
<dbReference type="PANTHER" id="PTHR13778:SF47">
    <property type="entry name" value="LIPOPOLYSACCHARIDE 1,3-GALACTOSYLTRANSFERASE"/>
    <property type="match status" value="1"/>
</dbReference>
<dbReference type="EMBL" id="HBGO01027193">
    <property type="protein sequence ID" value="CAD9350753.1"/>
    <property type="molecule type" value="Transcribed_RNA"/>
</dbReference>
<organism evidence="5">
    <name type="scientific">Trieres chinensis</name>
    <name type="common">Marine centric diatom</name>
    <name type="synonym">Odontella sinensis</name>
    <dbReference type="NCBI Taxonomy" id="1514140"/>
    <lineage>
        <taxon>Eukaryota</taxon>
        <taxon>Sar</taxon>
        <taxon>Stramenopiles</taxon>
        <taxon>Ochrophyta</taxon>
        <taxon>Bacillariophyta</taxon>
        <taxon>Mediophyceae</taxon>
        <taxon>Biddulphiophycidae</taxon>
        <taxon>Eupodiscales</taxon>
        <taxon>Parodontellaceae</taxon>
        <taxon>Trieres</taxon>
    </lineage>
</organism>
<evidence type="ECO:0000256" key="3">
    <source>
        <dbReference type="ARBA" id="ARBA00022679"/>
    </source>
</evidence>
<dbReference type="InterPro" id="IPR029044">
    <property type="entry name" value="Nucleotide-diphossugar_trans"/>
</dbReference>
<dbReference type="InterPro" id="IPR002495">
    <property type="entry name" value="Glyco_trans_8"/>
</dbReference>
<dbReference type="InterPro" id="IPR050748">
    <property type="entry name" value="Glycosyltrans_8_dom-fam"/>
</dbReference>
<comment type="similarity">
    <text evidence="1">Belongs to the glycosyltransferase 8 family.</text>
</comment>
<dbReference type="Pfam" id="PF01501">
    <property type="entry name" value="Glyco_transf_8"/>
    <property type="match status" value="1"/>
</dbReference>
<accession>A0A7S1ZWJ3</accession>
<keyword evidence="2" id="KW-0328">Glycosyltransferase</keyword>